<proteinExistence type="predicted"/>
<dbReference type="Gene3D" id="3.30.420.10">
    <property type="entry name" value="Ribonuclease H-like superfamily/Ribonuclease H"/>
    <property type="match status" value="1"/>
</dbReference>
<dbReference type="AlphaFoldDB" id="A0AAF0D225"/>
<dbReference type="PANTHER" id="PTHR46387:SF2">
    <property type="entry name" value="RIBONUCLEASE HI"/>
    <property type="match status" value="1"/>
</dbReference>
<dbReference type="Pfam" id="PF13456">
    <property type="entry name" value="RVT_3"/>
    <property type="match status" value="1"/>
</dbReference>
<evidence type="ECO:0000259" key="1">
    <source>
        <dbReference type="PROSITE" id="PS50879"/>
    </source>
</evidence>
<feature type="domain" description="RNase H type-1" evidence="1">
    <location>
        <begin position="1"/>
        <end position="137"/>
    </location>
</feature>
<dbReference type="PANTHER" id="PTHR46387">
    <property type="entry name" value="POLYNUCLEOTIDYL TRANSFERASE, RIBONUCLEASE H-LIKE SUPERFAMILY PROTEIN"/>
    <property type="match status" value="1"/>
</dbReference>
<evidence type="ECO:0000313" key="2">
    <source>
        <dbReference type="EMBL" id="WEU40217.1"/>
    </source>
</evidence>
<dbReference type="SUPFAM" id="SSF53098">
    <property type="entry name" value="Ribonuclease H-like"/>
    <property type="match status" value="1"/>
</dbReference>
<accession>A0AAF0D225</accession>
<dbReference type="PROSITE" id="PS50879">
    <property type="entry name" value="RNASE_H_1"/>
    <property type="match status" value="1"/>
</dbReference>
<dbReference type="EMBL" id="CP091871">
    <property type="protein sequence ID" value="WEU40217.1"/>
    <property type="molecule type" value="Genomic_DNA"/>
</dbReference>
<dbReference type="InterPro" id="IPR012337">
    <property type="entry name" value="RNaseH-like_sf"/>
</dbReference>
<dbReference type="GO" id="GO:0003676">
    <property type="term" value="F:nucleic acid binding"/>
    <property type="evidence" value="ECO:0007669"/>
    <property type="project" value="InterPro"/>
</dbReference>
<dbReference type="InterPro" id="IPR002156">
    <property type="entry name" value="RNaseH_domain"/>
</dbReference>
<protein>
    <submittedName>
        <fullName evidence="2">Ribonuclease HI family protein</fullName>
    </submittedName>
</protein>
<dbReference type="CDD" id="cd09279">
    <property type="entry name" value="RNase_HI_like"/>
    <property type="match status" value="1"/>
</dbReference>
<dbReference type="GO" id="GO:0004523">
    <property type="term" value="F:RNA-DNA hybrid ribonuclease activity"/>
    <property type="evidence" value="ECO:0007669"/>
    <property type="project" value="InterPro"/>
</dbReference>
<dbReference type="Proteomes" id="UP000186851">
    <property type="component" value="Chromosome"/>
</dbReference>
<reference evidence="2" key="1">
    <citation type="journal article" date="2017" name="Nature">
        <title>Asgard archaea illuminate the origin of eukaryotic cellular complexity.</title>
        <authorList>
            <person name="Zaremba-Niedzwiedzka K."/>
            <person name="Caceres E.F."/>
            <person name="Saw J.H."/>
            <person name="Backstrom D."/>
            <person name="Juzokaite L."/>
            <person name="Vancaester E."/>
            <person name="Seitz K.W."/>
            <person name="Anantharaman K."/>
            <person name="Starnawski P."/>
            <person name="Kjeldsen K.U."/>
            <person name="Scott M.B."/>
            <person name="Nunoura T."/>
            <person name="Banfield J.F."/>
            <person name="Schramm A."/>
            <person name="Baker B.J."/>
            <person name="Spang A."/>
            <person name="Ettema T.J.G."/>
        </authorList>
    </citation>
    <scope>NUCLEOTIDE SEQUENCE</scope>
    <source>
        <strain evidence="2">LCB_4</strain>
    </source>
</reference>
<evidence type="ECO:0000313" key="3">
    <source>
        <dbReference type="Proteomes" id="UP000186851"/>
    </source>
</evidence>
<organism evidence="2 3">
    <name type="scientific">Odinarchaeota yellowstonii (strain LCB_4)</name>
    <dbReference type="NCBI Taxonomy" id="1841599"/>
    <lineage>
        <taxon>Archaea</taxon>
        <taxon>Promethearchaeati</taxon>
        <taxon>Candidatus Odinarchaeota</taxon>
        <taxon>Candidatus Odinarchaeia</taxon>
        <taxon>Candidatus Odinarchaeales</taxon>
        <taxon>Candidatus Odinarchaeaceae</taxon>
        <taxon>Candidatus Odinarchaeum</taxon>
    </lineage>
</organism>
<dbReference type="KEGG" id="oyw:OdinLCB4_007040"/>
<sequence>MTDLIKLYSDGGSRGNRIGRGRCAIGVVLCDVKDNVLLELGEYLGLGTNNWAEYKALIKGLTLAREYSSNRVECYSDSQLIVNQLNGLYKVKDVKLKNLYLQVKELEKCFRSVCYNYVSREHPMIARADMLLNRELEMVNNRI</sequence>
<dbReference type="InterPro" id="IPR036397">
    <property type="entry name" value="RNaseH_sf"/>
</dbReference>
<gene>
    <name evidence="2" type="ORF">OdinLCB4_007040</name>
</gene>
<reference evidence="2" key="2">
    <citation type="journal article" date="2022" name="Nat. Microbiol.">
        <title>A closed Candidatus Odinarchaeum chromosome exposes Asgard archaeal viruses.</title>
        <authorList>
            <person name="Tamarit D."/>
            <person name="Caceres E.F."/>
            <person name="Krupovic M."/>
            <person name="Nijland R."/>
            <person name="Eme L."/>
            <person name="Robinson N.P."/>
            <person name="Ettema T.J.G."/>
        </authorList>
    </citation>
    <scope>NUCLEOTIDE SEQUENCE</scope>
    <source>
        <strain evidence="2">LCB_4</strain>
    </source>
</reference>
<name>A0AAF0D225_ODILC</name>